<keyword evidence="2" id="KW-1185">Reference proteome</keyword>
<evidence type="ECO:0000313" key="2">
    <source>
        <dbReference type="Proteomes" id="UP000076023"/>
    </source>
</evidence>
<dbReference type="AlphaFoldDB" id="A0A146GFN1"/>
<dbReference type="GO" id="GO:0030246">
    <property type="term" value="F:carbohydrate binding"/>
    <property type="evidence" value="ECO:0007669"/>
    <property type="project" value="UniProtKB-KW"/>
</dbReference>
<dbReference type="Proteomes" id="UP000076023">
    <property type="component" value="Unassembled WGS sequence"/>
</dbReference>
<keyword evidence="1" id="KW-0430">Lectin</keyword>
<accession>A0A146GFN1</accession>
<gene>
    <name evidence="1" type="ORF">TSACC_3322</name>
</gene>
<evidence type="ECO:0000313" key="1">
    <source>
        <dbReference type="EMBL" id="GAT35258.1"/>
    </source>
</evidence>
<dbReference type="Gene3D" id="2.60.120.200">
    <property type="match status" value="1"/>
</dbReference>
<comment type="caution">
    <text evidence="1">The sequence shown here is derived from an EMBL/GenBank/DDBJ whole genome shotgun (WGS) entry which is preliminary data.</text>
</comment>
<dbReference type="OrthoDB" id="5124266at2"/>
<dbReference type="InParanoid" id="A0A146GFN1"/>
<organism evidence="1 2">
    <name type="scientific">Terrimicrobium sacchariphilum</name>
    <dbReference type="NCBI Taxonomy" id="690879"/>
    <lineage>
        <taxon>Bacteria</taxon>
        <taxon>Pseudomonadati</taxon>
        <taxon>Verrucomicrobiota</taxon>
        <taxon>Terrimicrobiia</taxon>
        <taxon>Terrimicrobiales</taxon>
        <taxon>Terrimicrobiaceae</taxon>
        <taxon>Terrimicrobium</taxon>
    </lineage>
</organism>
<name>A0A146GFN1_TERSA</name>
<dbReference type="STRING" id="690879.TSACC_3322"/>
<reference evidence="2" key="1">
    <citation type="journal article" date="2017" name="Genome Announc.">
        <title>Draft Genome Sequence of Terrimicrobium sacchariphilum NM-5T, a Facultative Anaerobic Soil Bacterium of the Class Spartobacteria.</title>
        <authorList>
            <person name="Qiu Y.L."/>
            <person name="Tourlousse D.M."/>
            <person name="Matsuura N."/>
            <person name="Ohashi A."/>
            <person name="Sekiguchi Y."/>
        </authorList>
    </citation>
    <scope>NUCLEOTIDE SEQUENCE [LARGE SCALE GENOMIC DNA]</scope>
    <source>
        <strain evidence="2">NM-5</strain>
    </source>
</reference>
<dbReference type="RefSeq" id="WP_075081087.1">
    <property type="nucleotide sequence ID" value="NZ_BDCO01000003.1"/>
</dbReference>
<dbReference type="EMBL" id="BDCO01000003">
    <property type="protein sequence ID" value="GAT35258.1"/>
    <property type="molecule type" value="Genomic_DNA"/>
</dbReference>
<dbReference type="SUPFAM" id="SSF49899">
    <property type="entry name" value="Concanavalin A-like lectins/glucanases"/>
    <property type="match status" value="1"/>
</dbReference>
<proteinExistence type="predicted"/>
<protein>
    <submittedName>
        <fullName evidence="1">Concanavalin A-like lectin/glucanases superfamily protein</fullName>
    </submittedName>
</protein>
<sequence length="290" mass="31568">MNRTQFIHLLTEDISGLVSFWDFQANDFGHVAKGPCNYVLHPNGGRVPLVEDRENPIGPLAAQFGSGAWLDIPRSECPRLNIHGSQASLSIIAWIKRETGPERGCEAISGMWNEHGLRQYCLFLNLGIHNSSQQVGAHVSSIGGPTPGARYCMDAAIGSTAVPFGEWQFVAMTYDGVYAAAYLNGQLDSRGERNPYHYPGGIFDGGKEGANFTVGAVARPERVVMRDGHPIEEGHVHANLFHGLVGGLAVFERALVPSEIAEIFRASMPYSQIVNRPRQQEVVANSAACR</sequence>
<dbReference type="Pfam" id="PF13385">
    <property type="entry name" value="Laminin_G_3"/>
    <property type="match status" value="1"/>
</dbReference>
<dbReference type="InterPro" id="IPR013320">
    <property type="entry name" value="ConA-like_dom_sf"/>
</dbReference>